<dbReference type="EC" id="6.3.5.4" evidence="3"/>
<evidence type="ECO:0000313" key="12">
    <source>
        <dbReference type="EMBL" id="TSJ40986.1"/>
    </source>
</evidence>
<dbReference type="PROSITE" id="PS51278">
    <property type="entry name" value="GATASE_TYPE_2"/>
    <property type="match status" value="1"/>
</dbReference>
<feature type="domain" description="Glutamine amidotransferase type-2" evidence="11">
    <location>
        <begin position="2"/>
        <end position="212"/>
    </location>
</feature>
<dbReference type="InterPro" id="IPR051786">
    <property type="entry name" value="ASN_synthetase/amidase"/>
</dbReference>
<dbReference type="GO" id="GO:0006529">
    <property type="term" value="P:asparagine biosynthetic process"/>
    <property type="evidence" value="ECO:0007669"/>
    <property type="project" value="UniProtKB-KW"/>
</dbReference>
<dbReference type="InterPro" id="IPR014729">
    <property type="entry name" value="Rossmann-like_a/b/a_fold"/>
</dbReference>
<dbReference type="EMBL" id="VLPK01000002">
    <property type="protein sequence ID" value="TSJ40986.1"/>
    <property type="molecule type" value="Genomic_DNA"/>
</dbReference>
<evidence type="ECO:0000256" key="8">
    <source>
        <dbReference type="PIRSR" id="PIRSR001589-1"/>
    </source>
</evidence>
<dbReference type="PIRSF" id="PIRSF001589">
    <property type="entry name" value="Asn_synthetase_glu-h"/>
    <property type="match status" value="1"/>
</dbReference>
<evidence type="ECO:0000256" key="5">
    <source>
        <dbReference type="ARBA" id="ARBA00022840"/>
    </source>
</evidence>
<dbReference type="Gene3D" id="3.40.50.620">
    <property type="entry name" value="HUPs"/>
    <property type="match status" value="2"/>
</dbReference>
<evidence type="ECO:0000256" key="6">
    <source>
        <dbReference type="ARBA" id="ARBA00022962"/>
    </source>
</evidence>
<feature type="binding site" evidence="9">
    <location>
        <position position="289"/>
    </location>
    <ligand>
        <name>ATP</name>
        <dbReference type="ChEBI" id="CHEBI:30616"/>
    </ligand>
</feature>
<comment type="similarity">
    <text evidence="2">Belongs to the asparagine synthetase family.</text>
</comment>
<keyword evidence="12" id="KW-0436">Ligase</keyword>
<dbReference type="AlphaFoldDB" id="A0A556MM37"/>
<proteinExistence type="inferred from homology"/>
<dbReference type="Proteomes" id="UP000318733">
    <property type="component" value="Unassembled WGS sequence"/>
</dbReference>
<evidence type="ECO:0000256" key="3">
    <source>
        <dbReference type="ARBA" id="ARBA00012737"/>
    </source>
</evidence>
<dbReference type="InterPro" id="IPR001962">
    <property type="entry name" value="Asn_synthase"/>
</dbReference>
<dbReference type="RefSeq" id="WP_144249024.1">
    <property type="nucleotide sequence ID" value="NZ_VLPK01000002.1"/>
</dbReference>
<evidence type="ECO:0000256" key="4">
    <source>
        <dbReference type="ARBA" id="ARBA00022741"/>
    </source>
</evidence>
<dbReference type="GO" id="GO:0005829">
    <property type="term" value="C:cytosol"/>
    <property type="evidence" value="ECO:0007669"/>
    <property type="project" value="TreeGrafter"/>
</dbReference>
<dbReference type="CDD" id="cd01991">
    <property type="entry name" value="Asn_synthase_B_C"/>
    <property type="match status" value="1"/>
</dbReference>
<dbReference type="InterPro" id="IPR017932">
    <property type="entry name" value="GATase_2_dom"/>
</dbReference>
<feature type="binding site" evidence="9">
    <location>
        <position position="100"/>
    </location>
    <ligand>
        <name>L-glutamine</name>
        <dbReference type="ChEBI" id="CHEBI:58359"/>
    </ligand>
</feature>
<keyword evidence="5 9" id="KW-0067">ATP-binding</keyword>
<feature type="site" description="Important for beta-aspartyl-AMP intermediate formation" evidence="10">
    <location>
        <position position="364"/>
    </location>
</feature>
<comment type="caution">
    <text evidence="12">The sequence shown here is derived from an EMBL/GenBank/DDBJ whole genome shotgun (WGS) entry which is preliminary data.</text>
</comment>
<dbReference type="GO" id="GO:0004066">
    <property type="term" value="F:asparagine synthase (glutamine-hydrolyzing) activity"/>
    <property type="evidence" value="ECO:0007669"/>
    <property type="project" value="UniProtKB-EC"/>
</dbReference>
<feature type="active site" description="For GATase activity" evidence="8">
    <location>
        <position position="2"/>
    </location>
</feature>
<evidence type="ECO:0000256" key="2">
    <source>
        <dbReference type="ARBA" id="ARBA00005752"/>
    </source>
</evidence>
<dbReference type="PANTHER" id="PTHR43284">
    <property type="entry name" value="ASPARAGINE SYNTHETASE (GLUTAMINE-HYDROLYZING)"/>
    <property type="match status" value="1"/>
</dbReference>
<organism evidence="12 13">
    <name type="scientific">Mucilaginibacter corticis</name>
    <dbReference type="NCBI Taxonomy" id="2597670"/>
    <lineage>
        <taxon>Bacteria</taxon>
        <taxon>Pseudomonadati</taxon>
        <taxon>Bacteroidota</taxon>
        <taxon>Sphingobacteriia</taxon>
        <taxon>Sphingobacteriales</taxon>
        <taxon>Sphingobacteriaceae</taxon>
        <taxon>Mucilaginibacter</taxon>
    </lineage>
</organism>
<comment type="pathway">
    <text evidence="1">Amino-acid biosynthesis; L-asparagine biosynthesis; L-asparagine from L-aspartate (L-Gln route): step 1/1.</text>
</comment>
<keyword evidence="8" id="KW-0028">Amino-acid biosynthesis</keyword>
<evidence type="ECO:0000256" key="1">
    <source>
        <dbReference type="ARBA" id="ARBA00005187"/>
    </source>
</evidence>
<dbReference type="InterPro" id="IPR033738">
    <property type="entry name" value="AsnB_N"/>
</dbReference>
<reference evidence="12 13" key="1">
    <citation type="submission" date="2019-07" db="EMBL/GenBank/DDBJ databases">
        <authorList>
            <person name="Huq M.A."/>
        </authorList>
    </citation>
    <scope>NUCLEOTIDE SEQUENCE [LARGE SCALE GENOMIC DNA]</scope>
    <source>
        <strain evidence="12 13">MAH-19</strain>
    </source>
</reference>
<dbReference type="SUPFAM" id="SSF52402">
    <property type="entry name" value="Adenine nucleotide alpha hydrolases-like"/>
    <property type="match status" value="1"/>
</dbReference>
<dbReference type="InterPro" id="IPR006426">
    <property type="entry name" value="Asn_synth_AEB"/>
</dbReference>
<name>A0A556MM37_9SPHI</name>
<evidence type="ECO:0000256" key="9">
    <source>
        <dbReference type="PIRSR" id="PIRSR001589-2"/>
    </source>
</evidence>
<dbReference type="SUPFAM" id="SSF56235">
    <property type="entry name" value="N-terminal nucleophile aminohydrolases (Ntn hydrolases)"/>
    <property type="match status" value="1"/>
</dbReference>
<dbReference type="Gene3D" id="3.60.20.10">
    <property type="entry name" value="Glutamine Phosphoribosylpyrophosphate, subunit 1, domain 1"/>
    <property type="match status" value="1"/>
</dbReference>
<evidence type="ECO:0000259" key="11">
    <source>
        <dbReference type="PROSITE" id="PS51278"/>
    </source>
</evidence>
<dbReference type="NCBIfam" id="TIGR01536">
    <property type="entry name" value="asn_synth_AEB"/>
    <property type="match status" value="1"/>
</dbReference>
<keyword evidence="6 8" id="KW-0315">Glutamine amidotransferase</keyword>
<evidence type="ECO:0000256" key="10">
    <source>
        <dbReference type="PIRSR" id="PIRSR001589-3"/>
    </source>
</evidence>
<dbReference type="Pfam" id="PF00733">
    <property type="entry name" value="Asn_synthase"/>
    <property type="match status" value="1"/>
</dbReference>
<sequence length="618" mass="70358">MCGIAGYFHFDRARSADQTRLKRMTDVIAHRGPDGEGFYTKANVGLGHRRLSIIDLSLGAQPMYSDDKKLVIVFNGEIYNYLEIQEELKSLGHRFKTNSDTEVIIRAYEQWGTDCQHKFNGMWAFALWDDRQQHLFVTRDCLGEKPLNYGVFDGTFVFGSEIKSIGAYGVSLKPDEELLELFLFLGYIPEPYTFYKGIKKLEAGHYLIVKGDDIQKFKHWDLPETDEEALLRNEGEVVEEFQALFSDSVRIRMRSDVPFGAFLSGGLDSSSIVSVMSEFSRHPVETFTIGFDEKKFDERGMAGIVADRFNTNHHEHVVTAATFDESLKRVLFHYDEPYADPAAIPTGIVSGYAAEKVKMVLTGDGADEVLAGYTTYQSENIAGRYQQLPGLIRQGLPKISAGLAPLLKGGLRYRANRLTRVLHNFNAPFQERLISKSIKIPVTDLKSVSSGKHLSIEDFVADVFKPVKFRDPFYLLTYYNLKVSLPAQMLVKVDKMSMAHSLETRAPFLDRRIVEYLYRVDKNVKLPNGNAVKNVLKKSMTGKLPPEIIDRRKKGFDVPLREWFKGDSFDRRLSQDFDQFGLNGKLIGEIFGQNKYGKADHGALIWRLLVYTGWMRQF</sequence>
<evidence type="ECO:0000256" key="7">
    <source>
        <dbReference type="ARBA" id="ARBA00048741"/>
    </source>
</evidence>
<dbReference type="GO" id="GO:0005524">
    <property type="term" value="F:ATP binding"/>
    <property type="evidence" value="ECO:0007669"/>
    <property type="project" value="UniProtKB-KW"/>
</dbReference>
<dbReference type="CDD" id="cd00712">
    <property type="entry name" value="AsnB"/>
    <property type="match status" value="1"/>
</dbReference>
<dbReference type="Pfam" id="PF13537">
    <property type="entry name" value="GATase_7"/>
    <property type="match status" value="1"/>
</dbReference>
<dbReference type="OrthoDB" id="9763290at2"/>
<gene>
    <name evidence="12" type="primary">asnB</name>
    <name evidence="12" type="ORF">FO440_14730</name>
</gene>
<comment type="catalytic activity">
    <reaction evidence="7">
        <text>L-aspartate + L-glutamine + ATP + H2O = L-asparagine + L-glutamate + AMP + diphosphate + H(+)</text>
        <dbReference type="Rhea" id="RHEA:12228"/>
        <dbReference type="ChEBI" id="CHEBI:15377"/>
        <dbReference type="ChEBI" id="CHEBI:15378"/>
        <dbReference type="ChEBI" id="CHEBI:29985"/>
        <dbReference type="ChEBI" id="CHEBI:29991"/>
        <dbReference type="ChEBI" id="CHEBI:30616"/>
        <dbReference type="ChEBI" id="CHEBI:33019"/>
        <dbReference type="ChEBI" id="CHEBI:58048"/>
        <dbReference type="ChEBI" id="CHEBI:58359"/>
        <dbReference type="ChEBI" id="CHEBI:456215"/>
        <dbReference type="EC" id="6.3.5.4"/>
    </reaction>
</comment>
<dbReference type="InterPro" id="IPR029055">
    <property type="entry name" value="Ntn_hydrolases_N"/>
</dbReference>
<evidence type="ECO:0000313" key="13">
    <source>
        <dbReference type="Proteomes" id="UP000318733"/>
    </source>
</evidence>
<dbReference type="PANTHER" id="PTHR43284:SF1">
    <property type="entry name" value="ASPARAGINE SYNTHETASE"/>
    <property type="match status" value="1"/>
</dbReference>
<keyword evidence="8" id="KW-0061">Asparagine biosynthesis</keyword>
<keyword evidence="13" id="KW-1185">Reference proteome</keyword>
<accession>A0A556MM37</accession>
<protein>
    <recommendedName>
        <fullName evidence="3">asparagine synthase (glutamine-hydrolyzing)</fullName>
        <ecNumber evidence="3">6.3.5.4</ecNumber>
    </recommendedName>
</protein>
<keyword evidence="4 9" id="KW-0547">Nucleotide-binding</keyword>